<feature type="compositionally biased region" description="Basic and acidic residues" evidence="1">
    <location>
        <begin position="14"/>
        <end position="26"/>
    </location>
</feature>
<protein>
    <submittedName>
        <fullName evidence="2">Major capsid protein</fullName>
    </submittedName>
</protein>
<proteinExistence type="predicted"/>
<feature type="region of interest" description="Disordered" evidence="1">
    <location>
        <begin position="1"/>
        <end position="26"/>
    </location>
</feature>
<evidence type="ECO:0000313" key="2">
    <source>
        <dbReference type="EMBL" id="XCD05062.1"/>
    </source>
</evidence>
<organism evidence="2">
    <name type="scientific">Dulem virus 36</name>
    <dbReference type="NCBI Taxonomy" id="3145754"/>
    <lineage>
        <taxon>Viruses</taxon>
        <taxon>Duplodnaviria</taxon>
        <taxon>Heunggongvirae</taxon>
        <taxon>Uroviricota</taxon>
        <taxon>Caudoviricetes</taxon>
    </lineage>
</organism>
<sequence>MAEEQNQTKVTNTEVKDNTEQKEQKINAEEIKTKAIDELLQTLGIENTETLQGIVTKHNEQEESNKTELEKVNGVLSKTTKALAEEQDKRMMAEAKLEAIKQGARIDLVDDVVVIAKSRVTKDKDIVKVISEMKESKSIYFEDTQAADDNTKPEKKVETTVTRKRVEKNDEQEPTGEPTVKEKYAGTLAERIFAKKKKSNTDYQYWKN</sequence>
<reference evidence="2" key="1">
    <citation type="submission" date="2024-03" db="EMBL/GenBank/DDBJ databases">
        <title>Diverse circular DNA viruses in blood, oral, and fecal samples of captive lemurs.</title>
        <authorList>
            <person name="Paietta E.N."/>
            <person name="Kraberger S."/>
            <person name="Lund M.C."/>
            <person name="Custer J.M."/>
            <person name="Vargas K.M."/>
            <person name="Ehmke E.E."/>
            <person name="Yoder A.D."/>
            <person name="Varsani A."/>
        </authorList>
    </citation>
    <scope>NUCLEOTIDE SEQUENCE</scope>
    <source>
        <strain evidence="2">Duke_24FS_3</strain>
    </source>
</reference>
<name>A0AAU8AYP7_9CAUD</name>
<evidence type="ECO:0000256" key="1">
    <source>
        <dbReference type="SAM" id="MobiDB-lite"/>
    </source>
</evidence>
<dbReference type="EMBL" id="PP511521">
    <property type="protein sequence ID" value="XCD05062.1"/>
    <property type="molecule type" value="Genomic_DNA"/>
</dbReference>
<accession>A0AAU8AYP7</accession>
<feature type="region of interest" description="Disordered" evidence="1">
    <location>
        <begin position="144"/>
        <end position="182"/>
    </location>
</feature>
<feature type="compositionally biased region" description="Basic and acidic residues" evidence="1">
    <location>
        <begin position="149"/>
        <end position="158"/>
    </location>
</feature>
<feature type="compositionally biased region" description="Polar residues" evidence="1">
    <location>
        <begin position="1"/>
        <end position="13"/>
    </location>
</feature>